<keyword evidence="6" id="KW-1185">Reference proteome</keyword>
<gene>
    <name evidence="5" type="ORF">C8D89_1422</name>
</gene>
<dbReference type="InterPro" id="IPR037038">
    <property type="entry name" value="HepT-like_sf"/>
</dbReference>
<keyword evidence="3" id="KW-0378">Hydrolase</keyword>
<organism evidence="5 6">
    <name type="scientific">Actinomycetospora cinnamomea</name>
    <dbReference type="NCBI Taxonomy" id="663609"/>
    <lineage>
        <taxon>Bacteria</taxon>
        <taxon>Bacillati</taxon>
        <taxon>Actinomycetota</taxon>
        <taxon>Actinomycetes</taxon>
        <taxon>Pseudonocardiales</taxon>
        <taxon>Pseudonocardiaceae</taxon>
        <taxon>Actinomycetospora</taxon>
    </lineage>
</organism>
<evidence type="ECO:0000256" key="4">
    <source>
        <dbReference type="ARBA" id="ARBA00024207"/>
    </source>
</evidence>
<keyword evidence="1" id="KW-1277">Toxin-antitoxin system</keyword>
<evidence type="ECO:0000256" key="2">
    <source>
        <dbReference type="ARBA" id="ARBA00022722"/>
    </source>
</evidence>
<name>A0A2U1E511_9PSEU</name>
<dbReference type="GO" id="GO:0004540">
    <property type="term" value="F:RNA nuclease activity"/>
    <property type="evidence" value="ECO:0007669"/>
    <property type="project" value="InterPro"/>
</dbReference>
<proteinExistence type="inferred from homology"/>
<dbReference type="Gene3D" id="1.20.120.580">
    <property type="entry name" value="bsu32300-like"/>
    <property type="match status" value="1"/>
</dbReference>
<evidence type="ECO:0000313" key="5">
    <source>
        <dbReference type="EMBL" id="PVY95036.1"/>
    </source>
</evidence>
<dbReference type="GO" id="GO:0016787">
    <property type="term" value="F:hydrolase activity"/>
    <property type="evidence" value="ECO:0007669"/>
    <property type="project" value="UniProtKB-KW"/>
</dbReference>
<dbReference type="Proteomes" id="UP000245639">
    <property type="component" value="Unassembled WGS sequence"/>
</dbReference>
<reference evidence="5 6" key="1">
    <citation type="submission" date="2018-04" db="EMBL/GenBank/DDBJ databases">
        <title>Genomic Encyclopedia of Type Strains, Phase IV (KMG-IV): sequencing the most valuable type-strain genomes for metagenomic binning, comparative biology and taxonomic classification.</title>
        <authorList>
            <person name="Goeker M."/>
        </authorList>
    </citation>
    <scope>NUCLEOTIDE SEQUENCE [LARGE SCALE GENOMIC DNA]</scope>
    <source>
        <strain evidence="5 6">DSM 45771</strain>
    </source>
</reference>
<dbReference type="EMBL" id="QEKW01000042">
    <property type="protein sequence ID" value="PVY95036.1"/>
    <property type="molecule type" value="Genomic_DNA"/>
</dbReference>
<evidence type="ECO:0000256" key="1">
    <source>
        <dbReference type="ARBA" id="ARBA00022649"/>
    </source>
</evidence>
<sequence length="65" mass="7306">MTAIEVCLDVTAELSEQLARAVGFRNVLVHEYVTVDGTPVVRRLEDLSDLDRFVSAVIDWMPSRT</sequence>
<comment type="similarity">
    <text evidence="4">Belongs to the HepT RNase toxin family.</text>
</comment>
<comment type="caution">
    <text evidence="5">The sequence shown here is derived from an EMBL/GenBank/DDBJ whole genome shotgun (WGS) entry which is preliminary data.</text>
</comment>
<dbReference type="Pfam" id="PF01934">
    <property type="entry name" value="HepT-like"/>
    <property type="match status" value="1"/>
</dbReference>
<evidence type="ECO:0000256" key="3">
    <source>
        <dbReference type="ARBA" id="ARBA00022801"/>
    </source>
</evidence>
<evidence type="ECO:0000313" key="6">
    <source>
        <dbReference type="Proteomes" id="UP000245639"/>
    </source>
</evidence>
<protein>
    <submittedName>
        <fullName evidence="5">Uncharacterized protein DUF86</fullName>
    </submittedName>
</protein>
<dbReference type="AlphaFoldDB" id="A0A2U1E511"/>
<dbReference type="InterPro" id="IPR008201">
    <property type="entry name" value="HepT-like"/>
</dbReference>
<dbReference type="GO" id="GO:0110001">
    <property type="term" value="C:toxin-antitoxin complex"/>
    <property type="evidence" value="ECO:0007669"/>
    <property type="project" value="InterPro"/>
</dbReference>
<keyword evidence="2" id="KW-0540">Nuclease</keyword>
<accession>A0A2U1E511</accession>